<dbReference type="EMBL" id="ML143495">
    <property type="protein sequence ID" value="TBU23775.1"/>
    <property type="molecule type" value="Genomic_DNA"/>
</dbReference>
<gene>
    <name evidence="2" type="ORF">BD311DRAFT_730745</name>
</gene>
<evidence type="ECO:0000313" key="2">
    <source>
        <dbReference type="EMBL" id="TBU23775.1"/>
    </source>
</evidence>
<evidence type="ECO:0000256" key="1">
    <source>
        <dbReference type="SAM" id="SignalP"/>
    </source>
</evidence>
<reference evidence="2" key="1">
    <citation type="submission" date="2019-01" db="EMBL/GenBank/DDBJ databases">
        <title>Draft genome sequences of three monokaryotic isolates of the white-rot basidiomycete fungus Dichomitus squalens.</title>
        <authorList>
            <consortium name="DOE Joint Genome Institute"/>
            <person name="Lopez S.C."/>
            <person name="Andreopoulos B."/>
            <person name="Pangilinan J."/>
            <person name="Lipzen A."/>
            <person name="Riley R."/>
            <person name="Ahrendt S."/>
            <person name="Ng V."/>
            <person name="Barry K."/>
            <person name="Daum C."/>
            <person name="Grigoriev I.V."/>
            <person name="Hilden K.S."/>
            <person name="Makela M.R."/>
            <person name="de Vries R.P."/>
        </authorList>
    </citation>
    <scope>NUCLEOTIDE SEQUENCE [LARGE SCALE GENOMIC DNA]</scope>
    <source>
        <strain evidence="2">OM18370.1</strain>
    </source>
</reference>
<keyword evidence="1" id="KW-0732">Signal</keyword>
<sequence>MQLSFKFMGLVLAALTRANGGNGTPLGTDPNVDLGDPTTYLVSHEQMMYWIAHTDANLTFVGDTVNPLTPRSAQDTTVTYCNRRTNDVCGGDCTVYTGNAKCLNAPDTQCLSATTNVGFCDRGGCGHSCNQLSTCGTRLDDGFCFTPGTASILVPST</sequence>
<name>A0A4Q9M9I7_9APHY</name>
<feature type="chain" id="PRO_5020625803" evidence="1">
    <location>
        <begin position="24"/>
        <end position="157"/>
    </location>
</feature>
<organism evidence="2">
    <name type="scientific">Dichomitus squalens</name>
    <dbReference type="NCBI Taxonomy" id="114155"/>
    <lineage>
        <taxon>Eukaryota</taxon>
        <taxon>Fungi</taxon>
        <taxon>Dikarya</taxon>
        <taxon>Basidiomycota</taxon>
        <taxon>Agaricomycotina</taxon>
        <taxon>Agaricomycetes</taxon>
        <taxon>Polyporales</taxon>
        <taxon>Polyporaceae</taxon>
        <taxon>Dichomitus</taxon>
    </lineage>
</organism>
<feature type="signal peptide" evidence="1">
    <location>
        <begin position="1"/>
        <end position="23"/>
    </location>
</feature>
<dbReference type="AlphaFoldDB" id="A0A4Q9M9I7"/>
<proteinExistence type="predicted"/>
<dbReference type="Proteomes" id="UP000292957">
    <property type="component" value="Unassembled WGS sequence"/>
</dbReference>
<dbReference type="OrthoDB" id="2985022at2759"/>
<accession>A0A4Q9M9I7</accession>
<protein>
    <submittedName>
        <fullName evidence="2">Uncharacterized protein</fullName>
    </submittedName>
</protein>